<feature type="repeat" description="ANK" evidence="3">
    <location>
        <begin position="926"/>
        <end position="954"/>
    </location>
</feature>
<dbReference type="Pfam" id="PF12796">
    <property type="entry name" value="Ank_2"/>
    <property type="match status" value="5"/>
</dbReference>
<feature type="repeat" description="ANK" evidence="3">
    <location>
        <begin position="1056"/>
        <end position="1088"/>
    </location>
</feature>
<dbReference type="InterPro" id="IPR002110">
    <property type="entry name" value="Ankyrin_rpt"/>
</dbReference>
<dbReference type="InterPro" id="IPR058056">
    <property type="entry name" value="WH_TANC1/2"/>
</dbReference>
<dbReference type="SUPFAM" id="SSF48403">
    <property type="entry name" value="Ankyrin repeat"/>
    <property type="match status" value="3"/>
</dbReference>
<evidence type="ECO:0000259" key="5">
    <source>
        <dbReference type="Pfam" id="PF25521"/>
    </source>
</evidence>
<feature type="repeat" description="ANK" evidence="3">
    <location>
        <begin position="801"/>
        <end position="833"/>
    </location>
</feature>
<keyword evidence="1" id="KW-0677">Repeat</keyword>
<reference evidence="6 7" key="1">
    <citation type="submission" date="2022-05" db="EMBL/GenBank/DDBJ databases">
        <authorList>
            <consortium name="Genoscope - CEA"/>
            <person name="William W."/>
        </authorList>
    </citation>
    <scope>NUCLEOTIDE SEQUENCE [LARGE SCALE GENOMIC DNA]</scope>
</reference>
<evidence type="ECO:0000313" key="7">
    <source>
        <dbReference type="Proteomes" id="UP001159428"/>
    </source>
</evidence>
<evidence type="ECO:0000256" key="2">
    <source>
        <dbReference type="ARBA" id="ARBA00023043"/>
    </source>
</evidence>
<feature type="domain" description="TANC1/2-like winged helix" evidence="5">
    <location>
        <begin position="655"/>
        <end position="774"/>
    </location>
</feature>
<dbReference type="PROSITE" id="PS50088">
    <property type="entry name" value="ANK_REPEAT"/>
    <property type="match status" value="7"/>
</dbReference>
<keyword evidence="7" id="KW-1185">Reference proteome</keyword>
<evidence type="ECO:0000256" key="3">
    <source>
        <dbReference type="PROSITE-ProRule" id="PRU00023"/>
    </source>
</evidence>
<organism evidence="6 7">
    <name type="scientific">Pocillopora meandrina</name>
    <dbReference type="NCBI Taxonomy" id="46732"/>
    <lineage>
        <taxon>Eukaryota</taxon>
        <taxon>Metazoa</taxon>
        <taxon>Cnidaria</taxon>
        <taxon>Anthozoa</taxon>
        <taxon>Hexacorallia</taxon>
        <taxon>Scleractinia</taxon>
        <taxon>Astrocoeniina</taxon>
        <taxon>Pocilloporidae</taxon>
        <taxon>Pocillopora</taxon>
    </lineage>
</organism>
<evidence type="ECO:0000313" key="6">
    <source>
        <dbReference type="EMBL" id="CAH3038475.1"/>
    </source>
</evidence>
<proteinExistence type="predicted"/>
<dbReference type="PANTHER" id="PTHR24126">
    <property type="entry name" value="ANKYRIN REPEAT, PH AND SEC7 DOMAIN CONTAINING PROTEIN SECG-RELATED"/>
    <property type="match status" value="1"/>
</dbReference>
<evidence type="ECO:0000259" key="4">
    <source>
        <dbReference type="Pfam" id="PF24883"/>
    </source>
</evidence>
<dbReference type="SMART" id="SM00248">
    <property type="entry name" value="ANK"/>
    <property type="match status" value="13"/>
</dbReference>
<dbReference type="Gene3D" id="3.40.50.300">
    <property type="entry name" value="P-loop containing nucleotide triphosphate hydrolases"/>
    <property type="match status" value="1"/>
</dbReference>
<gene>
    <name evidence="6" type="ORF">PMEA_00021711</name>
</gene>
<dbReference type="EMBL" id="CALNXJ010000004">
    <property type="protein sequence ID" value="CAH3038475.1"/>
    <property type="molecule type" value="Genomic_DNA"/>
</dbReference>
<feature type="repeat" description="ANK" evidence="3">
    <location>
        <begin position="1125"/>
        <end position="1157"/>
    </location>
</feature>
<dbReference type="PROSITE" id="PS50297">
    <property type="entry name" value="ANK_REP_REGION"/>
    <property type="match status" value="6"/>
</dbReference>
<dbReference type="Pfam" id="PF15112">
    <property type="entry name" value="DUF4559"/>
    <property type="match status" value="1"/>
</dbReference>
<feature type="domain" description="Nephrocystin 3-like N-terminal" evidence="4">
    <location>
        <begin position="375"/>
        <end position="543"/>
    </location>
</feature>
<dbReference type="InterPro" id="IPR056884">
    <property type="entry name" value="NPHP3-like_N"/>
</dbReference>
<protein>
    <submittedName>
        <fullName evidence="6">Uncharacterized protein</fullName>
    </submittedName>
</protein>
<dbReference type="Pfam" id="PF24883">
    <property type="entry name" value="NPHP3_N"/>
    <property type="match status" value="1"/>
</dbReference>
<comment type="caution">
    <text evidence="6">The sequence shown here is derived from an EMBL/GenBank/DDBJ whole genome shotgun (WGS) entry which is preliminary data.</text>
</comment>
<dbReference type="SUPFAM" id="SSF52540">
    <property type="entry name" value="P-loop containing nucleoside triphosphate hydrolases"/>
    <property type="match status" value="1"/>
</dbReference>
<dbReference type="PANTHER" id="PTHR24126:SF14">
    <property type="entry name" value="ANK_REP_REGION DOMAIN-CONTAINING PROTEIN"/>
    <property type="match status" value="1"/>
</dbReference>
<keyword evidence="2 3" id="KW-0040">ANK repeat</keyword>
<sequence>MTSCSTAANWQSKILKKEYQNWLAVSHALSLMCDGLRPFIEREMKAFHQVLMANLTSTPPCTCRNPLKHSCAWATQLLMYHRGGKPNSPRWRQSDSYKWTDPNLGYWEVAKLFMSDLGNSAVDVIDASSTDCTGLTNLLFWCSHFPVQHHLVEEVRKTRNTRWGHAPRQELTDGEKADALTAIRNLLQDPNLISDNDAKAALAEIDAMKKDFDARSIERKVLADFRETVRGQLDDIKGKIKSFKKDCKGVSNKVQKKQLSLQTRQTKVFKLLKSIDERMEEAANRNLSYVTQVSNLVSWIFTRGKQFVFDNLRGMNKYFTLWLLLMVLLSRPRCLSKNSYNDGCPMEDGFVPFDSKEFNFISYLSNARERFTGRRWLYNELETNLMKQDTDRGVLVIGEPGAGKSALTAQLICSRSSNPFIHKRIIGYHLCKHADKATQDPGRFVRNLVDLMARRVPEYGMLVSSSLFILSVLKSCSGDPLECFEQAVMAPLLQLKGEPQTYFIVIDALDECSSDSGGTSVVQFIRETSSKLPKWIRLVMTSRNDSNVLKHFSHFPKVYLSSKDARNLQDIEVFITAKLFEDASILERLKAMLGSSSGEEISFLTSRLLSQSQGNFLYVKEMFHFWKEDRNNDFGHIPKTIGGIYERYLKRIYGSREKFKPALAILEIMVAAFEPMPVDDLYRVLRTQENIDYEYEFVYALKDLSHFIRYGADNTITIFHLSFTEWLTSNENLGNPYYVSLKRGHRRLAEYYLSVVKKTQNSSMDIYRLAQHVTFGEGDDNFLEEFGNIKASYINASIDGENRTLLHLAAENSNRKILELLVPAFDSVDCEDNYGFTPGFVAAKSGLKENVEFLINKGANIEHRTKPPPSLYSLMDSSVLATDPIERAKTTLWNSTMVHAAASGGHTAVIRALLKRNASFREVNGVNLTAIQLAAQNGHLDVVKLLYYSGSNADHLCLQYAAHAGHTDVAKFLMKIGILDTCMPCDGIFYWLGNKVRYQAGLSNNFNDSHGYILADDDYRIKCQSALHLAVAEKHTEVVKLLLSVEDNTIHCKDFTGRTPLHEAIRQNHVEISELLIRSGARVSQKCMRFQNLSSVCNNSEKCNQLRTFLNKRELEEYERDLCHCGTTPFLLAARYGYIEVASLLLRYGAKCDDRDCQGATVLHIAACHGHYDLIRWLISQRTSLHLNMKSKNLSTPLHSSAICKINRDIKPLLDMGANIYETDENGMTPLHYTVINAYETDSIVLFRRVIANGSLFTTVLGSKGDITVTRNSDVIYRTLPLNFQCSKLIDIIESSNNSYINAMDINGRTALHLAAKNGEECCVIRLLEKRAKADLYDLQGKTPLDFATAFSTEVRECSWCDNMDDLDIIPAVNQRYHDSIVRILLSREVDLTQTCDEEKTHILRHAFEVHKLVIAYLIPSKSLSLRCKDAQGRTPLLTHLQSGGKWLDVIVERFDAPIHIDCGKPFNTSEFHLLAFRKPTGPSGNLLEYHTCDNFTFSRYESDKGPSLGIPCHRRVSWCRGIHSVT</sequence>
<dbReference type="InterPro" id="IPR036770">
    <property type="entry name" value="Ankyrin_rpt-contain_sf"/>
</dbReference>
<dbReference type="Proteomes" id="UP001159428">
    <property type="component" value="Unassembled WGS sequence"/>
</dbReference>
<name>A0AAU9VY82_9CNID</name>
<dbReference type="Pfam" id="PF25521">
    <property type="entry name" value="WHD_TANC1"/>
    <property type="match status" value="1"/>
</dbReference>
<accession>A0AAU9VY82</accession>
<dbReference type="InterPro" id="IPR027417">
    <property type="entry name" value="P-loop_NTPase"/>
</dbReference>
<feature type="repeat" description="ANK" evidence="3">
    <location>
        <begin position="1158"/>
        <end position="1190"/>
    </location>
</feature>
<feature type="repeat" description="ANK" evidence="3">
    <location>
        <begin position="1307"/>
        <end position="1339"/>
    </location>
</feature>
<dbReference type="Gene3D" id="1.25.40.20">
    <property type="entry name" value="Ankyrin repeat-containing domain"/>
    <property type="match status" value="3"/>
</dbReference>
<evidence type="ECO:0000256" key="1">
    <source>
        <dbReference type="ARBA" id="ARBA00022737"/>
    </source>
</evidence>
<dbReference type="InterPro" id="IPR027897">
    <property type="entry name" value="DUF4559"/>
</dbReference>
<feature type="repeat" description="ANK" evidence="3">
    <location>
        <begin position="834"/>
        <end position="866"/>
    </location>
</feature>